<proteinExistence type="predicted"/>
<evidence type="ECO:0000313" key="1">
    <source>
        <dbReference type="EMBL" id="GIE16738.1"/>
    </source>
</evidence>
<dbReference type="EMBL" id="BOMM01000098">
    <property type="protein sequence ID" value="GIE16738.1"/>
    <property type="molecule type" value="Genomic_DNA"/>
</dbReference>
<keyword evidence="2" id="KW-1185">Reference proteome</keyword>
<evidence type="ECO:0000313" key="2">
    <source>
        <dbReference type="Proteomes" id="UP000598174"/>
    </source>
</evidence>
<organism evidence="1 2">
    <name type="scientific">Paractinoplanes ferrugineus</name>
    <dbReference type="NCBI Taxonomy" id="113564"/>
    <lineage>
        <taxon>Bacteria</taxon>
        <taxon>Bacillati</taxon>
        <taxon>Actinomycetota</taxon>
        <taxon>Actinomycetes</taxon>
        <taxon>Micromonosporales</taxon>
        <taxon>Micromonosporaceae</taxon>
        <taxon>Paractinoplanes</taxon>
    </lineage>
</organism>
<dbReference type="AlphaFoldDB" id="A0A919JBT1"/>
<gene>
    <name evidence="1" type="ORF">Afe05nite_85780</name>
</gene>
<protein>
    <submittedName>
        <fullName evidence="1">Uncharacterized protein</fullName>
    </submittedName>
</protein>
<dbReference type="Proteomes" id="UP000598174">
    <property type="component" value="Unassembled WGS sequence"/>
</dbReference>
<accession>A0A919JBT1</accession>
<reference evidence="1" key="1">
    <citation type="submission" date="2021-01" db="EMBL/GenBank/DDBJ databases">
        <title>Whole genome shotgun sequence of Actinoplanes ferrugineus NBRC 15555.</title>
        <authorList>
            <person name="Komaki H."/>
            <person name="Tamura T."/>
        </authorList>
    </citation>
    <scope>NUCLEOTIDE SEQUENCE</scope>
    <source>
        <strain evidence="1">NBRC 15555</strain>
    </source>
</reference>
<comment type="caution">
    <text evidence="1">The sequence shown here is derived from an EMBL/GenBank/DDBJ whole genome shotgun (WGS) entry which is preliminary data.</text>
</comment>
<name>A0A919JBT1_9ACTN</name>
<sequence length="54" mass="5613">MNPNGTGPHLTVGESLRLARYLVDAGHPEVAREVIGSVVDALTLDAINSMVKGA</sequence>
<dbReference type="RefSeq" id="WP_203823059.1">
    <property type="nucleotide sequence ID" value="NZ_BAAABP010000067.1"/>
</dbReference>